<reference evidence="4" key="1">
    <citation type="submission" date="2023-07" db="EMBL/GenBank/DDBJ databases">
        <title>30 novel species of actinomycetes from the DSMZ collection.</title>
        <authorList>
            <person name="Nouioui I."/>
        </authorList>
    </citation>
    <scope>NUCLEOTIDE SEQUENCE [LARGE SCALE GENOMIC DNA]</scope>
    <source>
        <strain evidence="4">DSM 41635</strain>
    </source>
</reference>
<protein>
    <submittedName>
        <fullName evidence="3">VOC family protein</fullName>
    </submittedName>
</protein>
<dbReference type="Proteomes" id="UP001180503">
    <property type="component" value="Unassembled WGS sequence"/>
</dbReference>
<dbReference type="Gene3D" id="3.10.180.10">
    <property type="entry name" value="2,3-Dihydroxybiphenyl 1,2-Dioxygenase, domain 1"/>
    <property type="match status" value="1"/>
</dbReference>
<accession>A0ABU2QKP1</accession>
<dbReference type="SUPFAM" id="SSF54593">
    <property type="entry name" value="Glyoxalase/Bleomycin resistance protein/Dihydroxybiphenyl dioxygenase"/>
    <property type="match status" value="1"/>
</dbReference>
<dbReference type="InterPro" id="IPR037523">
    <property type="entry name" value="VOC_core"/>
</dbReference>
<dbReference type="EMBL" id="JAVRFB010000021">
    <property type="protein sequence ID" value="MDT0405028.1"/>
    <property type="molecule type" value="Genomic_DNA"/>
</dbReference>
<dbReference type="InterPro" id="IPR004360">
    <property type="entry name" value="Glyas_Fos-R_dOase_dom"/>
</dbReference>
<name>A0ABU2QKP1_9ACTN</name>
<dbReference type="CDD" id="cd06587">
    <property type="entry name" value="VOC"/>
    <property type="match status" value="1"/>
</dbReference>
<dbReference type="Pfam" id="PF00903">
    <property type="entry name" value="Glyoxalase"/>
    <property type="match status" value="1"/>
</dbReference>
<dbReference type="PROSITE" id="PS51819">
    <property type="entry name" value="VOC"/>
    <property type="match status" value="1"/>
</dbReference>
<comment type="caution">
    <text evidence="3">The sequence shown here is derived from an EMBL/GenBank/DDBJ whole genome shotgun (WGS) entry which is preliminary data.</text>
</comment>
<evidence type="ECO:0000313" key="3">
    <source>
        <dbReference type="EMBL" id="MDT0405028.1"/>
    </source>
</evidence>
<evidence type="ECO:0000259" key="2">
    <source>
        <dbReference type="PROSITE" id="PS51819"/>
    </source>
</evidence>
<evidence type="ECO:0000313" key="4">
    <source>
        <dbReference type="Proteomes" id="UP001180503"/>
    </source>
</evidence>
<organism evidence="3 4">
    <name type="scientific">Streptomyces edwardsiae</name>
    <dbReference type="NCBI Taxonomy" id="3075527"/>
    <lineage>
        <taxon>Bacteria</taxon>
        <taxon>Bacillati</taxon>
        <taxon>Actinomycetota</taxon>
        <taxon>Actinomycetes</taxon>
        <taxon>Kitasatosporales</taxon>
        <taxon>Streptomycetaceae</taxon>
        <taxon>Streptomyces</taxon>
    </lineage>
</organism>
<dbReference type="InterPro" id="IPR018146">
    <property type="entry name" value="Glyoxalase_1_CS"/>
</dbReference>
<dbReference type="PROSITE" id="PS00934">
    <property type="entry name" value="GLYOXALASE_I_1"/>
    <property type="match status" value="1"/>
</dbReference>
<sequence length="154" mass="16483">MTTSPSPATLKTGHIGLSVTDLDRSLPFYARVFGFETLAEGKEDTRRWAFLGRGDDLVVTLWQQSEDVFATGTAGLHHLSFQVDTVDELAATEAVLRELDTDFVHDGITAHAEGAASGGIFFRDPDGIRLEVFVPTGAQGAPAPAGQEPTCGFF</sequence>
<dbReference type="InterPro" id="IPR029068">
    <property type="entry name" value="Glyas_Bleomycin-R_OHBP_Dase"/>
</dbReference>
<dbReference type="RefSeq" id="WP_311710840.1">
    <property type="nucleotide sequence ID" value="NZ_JAVRFB010000021.1"/>
</dbReference>
<dbReference type="PANTHER" id="PTHR21366">
    <property type="entry name" value="GLYOXALASE FAMILY PROTEIN"/>
    <property type="match status" value="1"/>
</dbReference>
<keyword evidence="1" id="KW-0479">Metal-binding</keyword>
<evidence type="ECO:0000256" key="1">
    <source>
        <dbReference type="ARBA" id="ARBA00022723"/>
    </source>
</evidence>
<dbReference type="InterPro" id="IPR050383">
    <property type="entry name" value="GlyoxalaseI/FosfomycinResist"/>
</dbReference>
<feature type="domain" description="VOC" evidence="2">
    <location>
        <begin position="11"/>
        <end position="135"/>
    </location>
</feature>
<proteinExistence type="predicted"/>
<gene>
    <name evidence="3" type="ORF">RM528_24620</name>
</gene>